<dbReference type="AlphaFoldDB" id="A0A1R3IL43"/>
<dbReference type="PROSITE" id="PS50013">
    <property type="entry name" value="CHROMO_2"/>
    <property type="match status" value="1"/>
</dbReference>
<dbReference type="InterPro" id="IPR000953">
    <property type="entry name" value="Chromo/chromo_shadow_dom"/>
</dbReference>
<reference evidence="2 3" key="1">
    <citation type="submission" date="2013-09" db="EMBL/GenBank/DDBJ databases">
        <title>Corchorus capsularis genome sequencing.</title>
        <authorList>
            <person name="Alam M."/>
            <person name="Haque M.S."/>
            <person name="Islam M.S."/>
            <person name="Emdad E.M."/>
            <person name="Islam M.M."/>
            <person name="Ahmed B."/>
            <person name="Halim A."/>
            <person name="Hossen Q.M.M."/>
            <person name="Hossain M.Z."/>
            <person name="Ahmed R."/>
            <person name="Khan M.M."/>
            <person name="Islam R."/>
            <person name="Rashid M.M."/>
            <person name="Khan S.A."/>
            <person name="Rahman M.S."/>
            <person name="Alam M."/>
        </authorList>
    </citation>
    <scope>NUCLEOTIDE SEQUENCE [LARGE SCALE GENOMIC DNA]</scope>
    <source>
        <strain evidence="3">cv. CVL-1</strain>
        <tissue evidence="2">Whole seedling</tissue>
    </source>
</reference>
<feature type="domain" description="Chromo" evidence="1">
    <location>
        <begin position="43"/>
        <end position="103"/>
    </location>
</feature>
<dbReference type="Gramene" id="OMO83309">
    <property type="protein sequence ID" value="OMO83309"/>
    <property type="gene ID" value="CCACVL1_11443"/>
</dbReference>
<evidence type="ECO:0000259" key="1">
    <source>
        <dbReference type="PROSITE" id="PS50013"/>
    </source>
</evidence>
<dbReference type="EMBL" id="AWWV01009885">
    <property type="protein sequence ID" value="OMO83309.1"/>
    <property type="molecule type" value="Genomic_DNA"/>
</dbReference>
<keyword evidence="3" id="KW-1185">Reference proteome</keyword>
<proteinExistence type="predicted"/>
<protein>
    <recommendedName>
        <fullName evidence="1">Chromo domain-containing protein</fullName>
    </recommendedName>
</protein>
<dbReference type="Pfam" id="PF00385">
    <property type="entry name" value="Chromo"/>
    <property type="match status" value="1"/>
</dbReference>
<accession>A0A1R3IL43</accession>
<dbReference type="SUPFAM" id="SSF54160">
    <property type="entry name" value="Chromo domain-like"/>
    <property type="match status" value="1"/>
</dbReference>
<comment type="caution">
    <text evidence="2">The sequence shown here is derived from an EMBL/GenBank/DDBJ whole genome shotgun (WGS) entry which is preliminary data.</text>
</comment>
<dbReference type="OMA" id="HIRCFHE"/>
<gene>
    <name evidence="2" type="ORF">CCACVL1_11443</name>
</gene>
<dbReference type="InterPro" id="IPR023780">
    <property type="entry name" value="Chromo_domain"/>
</dbReference>
<dbReference type="Proteomes" id="UP000188268">
    <property type="component" value="Unassembled WGS sequence"/>
</dbReference>
<dbReference type="Gene3D" id="2.40.50.40">
    <property type="match status" value="1"/>
</dbReference>
<evidence type="ECO:0000313" key="2">
    <source>
        <dbReference type="EMBL" id="OMO83309.1"/>
    </source>
</evidence>
<organism evidence="2 3">
    <name type="scientific">Corchorus capsularis</name>
    <name type="common">Jute</name>
    <dbReference type="NCBI Taxonomy" id="210143"/>
    <lineage>
        <taxon>Eukaryota</taxon>
        <taxon>Viridiplantae</taxon>
        <taxon>Streptophyta</taxon>
        <taxon>Embryophyta</taxon>
        <taxon>Tracheophyta</taxon>
        <taxon>Spermatophyta</taxon>
        <taxon>Magnoliopsida</taxon>
        <taxon>eudicotyledons</taxon>
        <taxon>Gunneridae</taxon>
        <taxon>Pentapetalae</taxon>
        <taxon>rosids</taxon>
        <taxon>malvids</taxon>
        <taxon>Malvales</taxon>
        <taxon>Malvaceae</taxon>
        <taxon>Grewioideae</taxon>
        <taxon>Apeibeae</taxon>
        <taxon>Corchorus</taxon>
    </lineage>
</organism>
<evidence type="ECO:0000313" key="3">
    <source>
        <dbReference type="Proteomes" id="UP000188268"/>
    </source>
</evidence>
<dbReference type="OrthoDB" id="2020640at2759"/>
<dbReference type="InterPro" id="IPR016197">
    <property type="entry name" value="Chromo-like_dom_sf"/>
</dbReference>
<sequence length="103" mass="12417">MHPVFHVGLLKPYHADEEDPERSKPRRAPFRLKTRFEKEVQAILVERTVGRKRKRREQKKEYLVLWKGQPESKASWEPTEALWHFEDHIRCFHEEEATRASPS</sequence>
<name>A0A1R3IL43_COCAP</name>